<dbReference type="GO" id="GO:0016787">
    <property type="term" value="F:hydrolase activity"/>
    <property type="evidence" value="ECO:0007669"/>
    <property type="project" value="UniProtKB-KW"/>
</dbReference>
<evidence type="ECO:0000256" key="5">
    <source>
        <dbReference type="SAM" id="Coils"/>
    </source>
</evidence>
<comment type="caution">
    <text evidence="7">The sequence shown here is derived from an EMBL/GenBank/DDBJ whole genome shotgun (WGS) entry which is preliminary data.</text>
</comment>
<dbReference type="InterPro" id="IPR051794">
    <property type="entry name" value="PG_Endopeptidase_C40"/>
</dbReference>
<protein>
    <submittedName>
        <fullName evidence="7">Probable endopeptidase Rv2190c</fullName>
        <ecNumber evidence="7">3.4.-.-</ecNumber>
    </submittedName>
</protein>
<keyword evidence="5" id="KW-0175">Coiled coil</keyword>
<feature type="coiled-coil region" evidence="5">
    <location>
        <begin position="192"/>
        <end position="233"/>
    </location>
</feature>
<keyword evidence="2" id="KW-0645">Protease</keyword>
<keyword evidence="3 7" id="KW-0378">Hydrolase</keyword>
<organism evidence="7 8">
    <name type="scientific">Rhodococcus aetherivorans</name>
    <dbReference type="NCBI Taxonomy" id="191292"/>
    <lineage>
        <taxon>Bacteria</taxon>
        <taxon>Bacillati</taxon>
        <taxon>Actinomycetota</taxon>
        <taxon>Actinomycetes</taxon>
        <taxon>Mycobacteriales</taxon>
        <taxon>Nocardiaceae</taxon>
        <taxon>Rhodococcus</taxon>
    </lineage>
</organism>
<name>A0ABQ0YN55_9NOCA</name>
<dbReference type="EMBL" id="BLAH01000089">
    <property type="protein sequence ID" value="GES38013.1"/>
    <property type="molecule type" value="Genomic_DNA"/>
</dbReference>
<evidence type="ECO:0000313" key="8">
    <source>
        <dbReference type="Proteomes" id="UP000325466"/>
    </source>
</evidence>
<gene>
    <name evidence="7" type="ORF">RAJCM14343_3273</name>
</gene>
<proteinExistence type="inferred from homology"/>
<dbReference type="Gene3D" id="3.90.1720.10">
    <property type="entry name" value="endopeptidase domain like (from Nostoc punctiforme)"/>
    <property type="match status" value="1"/>
</dbReference>
<dbReference type="PANTHER" id="PTHR47359">
    <property type="entry name" value="PEPTIDOGLYCAN DL-ENDOPEPTIDASE CWLO"/>
    <property type="match status" value="1"/>
</dbReference>
<dbReference type="Pfam" id="PF00877">
    <property type="entry name" value="NLPC_P60"/>
    <property type="match status" value="1"/>
</dbReference>
<evidence type="ECO:0000313" key="7">
    <source>
        <dbReference type="EMBL" id="GES38013.1"/>
    </source>
</evidence>
<reference evidence="7 8" key="1">
    <citation type="journal article" date="2018" name="Biodegradation">
        <title>1,4-Dioxane degradation characteristics of Rhodococcus aetherivorans JCM 14343.</title>
        <authorList>
            <person name="Inoue D."/>
            <person name="Tsunoda T."/>
            <person name="Yamamoto N."/>
            <person name="Ike M."/>
            <person name="Sei K."/>
        </authorList>
    </citation>
    <scope>NUCLEOTIDE SEQUENCE [LARGE SCALE GENOMIC DNA]</scope>
    <source>
        <strain evidence="7 8">JCM 14343</strain>
    </source>
</reference>
<accession>A0ABQ0YN55</accession>
<feature type="domain" description="NlpC/P60" evidence="6">
    <location>
        <begin position="258"/>
        <end position="372"/>
    </location>
</feature>
<dbReference type="PROSITE" id="PS51935">
    <property type="entry name" value="NLPC_P60"/>
    <property type="match status" value="1"/>
</dbReference>
<comment type="similarity">
    <text evidence="1">Belongs to the peptidase C40 family.</text>
</comment>
<dbReference type="InterPro" id="IPR038765">
    <property type="entry name" value="Papain-like_cys_pep_sf"/>
</dbReference>
<evidence type="ECO:0000256" key="2">
    <source>
        <dbReference type="ARBA" id="ARBA00022670"/>
    </source>
</evidence>
<dbReference type="SUPFAM" id="SSF54001">
    <property type="entry name" value="Cysteine proteinases"/>
    <property type="match status" value="1"/>
</dbReference>
<sequence length="372" mass="39206">MPFRNLIEIFRVTGAQRRTKGPGPVVVDRTKRSLRALVAIGVLLTVAFAAAPAGADPVGESPTVALERLAELSRKSEQTTEALHNAGIDLDAKVDAQRAADAELARDREALAAAEAELAVFRPTVDKLAVANYRGARTNRLFALMVSDSPQQLLDQMSALDVIAQETADQVAGFRTASSAAAEAALASQRSVDEARAAAEQAQAVRDDLQRQQSELEAQIDEVLAAFAELSAEEKATLAGAPFPPGFDAEKILSGLAPGSGSGALQAGMTRIGSPYSWGATGPSAFDCSGLVVWAYKQIGKSLPRSSQAQAQGGTPVPRDQLQPGDVVTFYDDASHVGLYAGNGNVLHASTYGVPVKVAPMDRMPFHNARRY</sequence>
<evidence type="ECO:0000259" key="6">
    <source>
        <dbReference type="PROSITE" id="PS51935"/>
    </source>
</evidence>
<evidence type="ECO:0000256" key="1">
    <source>
        <dbReference type="ARBA" id="ARBA00007074"/>
    </source>
</evidence>
<evidence type="ECO:0000256" key="4">
    <source>
        <dbReference type="ARBA" id="ARBA00022807"/>
    </source>
</evidence>
<dbReference type="EC" id="3.4.-.-" evidence="7"/>
<dbReference type="Proteomes" id="UP000325466">
    <property type="component" value="Unassembled WGS sequence"/>
</dbReference>
<dbReference type="PANTHER" id="PTHR47359:SF3">
    <property type="entry name" value="NLP_P60 DOMAIN-CONTAINING PROTEIN-RELATED"/>
    <property type="match status" value="1"/>
</dbReference>
<keyword evidence="8" id="KW-1185">Reference proteome</keyword>
<evidence type="ECO:0000256" key="3">
    <source>
        <dbReference type="ARBA" id="ARBA00022801"/>
    </source>
</evidence>
<dbReference type="InterPro" id="IPR000064">
    <property type="entry name" value="NLP_P60_dom"/>
</dbReference>
<keyword evidence="4" id="KW-0788">Thiol protease</keyword>